<comment type="cofactor">
    <cofactor evidence="2">
        <name>Mg(2+)</name>
        <dbReference type="ChEBI" id="CHEBI:18420"/>
    </cofactor>
</comment>
<comment type="caution">
    <text evidence="18">The sequence shown here is derived from an EMBL/GenBank/DDBJ whole genome shotgun (WGS) entry which is preliminary data.</text>
</comment>
<keyword evidence="8 14" id="KW-0963">Cytoplasm</keyword>
<dbReference type="PATRIC" id="fig|1300343.5.peg.1157"/>
<dbReference type="GO" id="GO:0043137">
    <property type="term" value="P:DNA replication, removal of RNA primer"/>
    <property type="evidence" value="ECO:0007669"/>
    <property type="project" value="TreeGrafter"/>
</dbReference>
<dbReference type="NCBIfam" id="NF000595">
    <property type="entry name" value="PRK00015.1-3"/>
    <property type="match status" value="1"/>
</dbReference>
<dbReference type="PANTHER" id="PTHR10954">
    <property type="entry name" value="RIBONUCLEASE H2 SUBUNIT A"/>
    <property type="match status" value="1"/>
</dbReference>
<evidence type="ECO:0000256" key="1">
    <source>
        <dbReference type="ARBA" id="ARBA00000077"/>
    </source>
</evidence>
<keyword evidence="9 14" id="KW-0540">Nuclease</keyword>
<accession>A0A0A2GXZ6</accession>
<feature type="domain" description="RNase H type-2" evidence="17">
    <location>
        <begin position="10"/>
        <end position="207"/>
    </location>
</feature>
<dbReference type="SUPFAM" id="SSF53098">
    <property type="entry name" value="Ribonuclease H-like"/>
    <property type="match status" value="1"/>
</dbReference>
<evidence type="ECO:0000256" key="15">
    <source>
        <dbReference type="PROSITE-ProRule" id="PRU01319"/>
    </source>
</evidence>
<dbReference type="InterPro" id="IPR022898">
    <property type="entry name" value="RNase_HII"/>
</dbReference>
<comment type="cofactor">
    <cofactor evidence="14 15">
        <name>Mn(2+)</name>
        <dbReference type="ChEBI" id="CHEBI:29035"/>
    </cofactor>
    <cofactor evidence="14 15">
        <name>Mg(2+)</name>
        <dbReference type="ChEBI" id="CHEBI:18420"/>
    </cofactor>
    <text evidence="14 15">Manganese or magnesium. Binds 1 divalent metal ion per monomer in the absence of substrate. May bind a second metal ion after substrate binding.</text>
</comment>
<evidence type="ECO:0000256" key="3">
    <source>
        <dbReference type="ARBA" id="ARBA00004065"/>
    </source>
</evidence>
<dbReference type="GO" id="GO:0032299">
    <property type="term" value="C:ribonuclease H2 complex"/>
    <property type="evidence" value="ECO:0007669"/>
    <property type="project" value="TreeGrafter"/>
</dbReference>
<evidence type="ECO:0000256" key="6">
    <source>
        <dbReference type="ARBA" id="ARBA00012180"/>
    </source>
</evidence>
<evidence type="ECO:0000256" key="5">
    <source>
        <dbReference type="ARBA" id="ARBA00007383"/>
    </source>
</evidence>
<comment type="similarity">
    <text evidence="5 14 16">Belongs to the RNase HII family.</text>
</comment>
<comment type="subcellular location">
    <subcellularLocation>
        <location evidence="4 14">Cytoplasm</location>
    </subcellularLocation>
</comment>
<reference evidence="18 19" key="1">
    <citation type="submission" date="2014-10" db="EMBL/GenBank/DDBJ databases">
        <title>Draft genome sequence of the proteorhodopsin-containing marine bacterium Dokdonia donghaensis.</title>
        <authorList>
            <person name="Gomez-Consarnau L."/>
            <person name="Gonzalez J.M."/>
            <person name="Riedel T."/>
            <person name="Jaenicke S."/>
            <person name="Wagner-Doebler I."/>
            <person name="Fuhrman J.A."/>
        </authorList>
    </citation>
    <scope>NUCLEOTIDE SEQUENCE [LARGE SCALE GENOMIC DNA]</scope>
    <source>
        <strain evidence="18 19">DSW-1</strain>
    </source>
</reference>
<dbReference type="GO" id="GO:0006298">
    <property type="term" value="P:mismatch repair"/>
    <property type="evidence" value="ECO:0007669"/>
    <property type="project" value="TreeGrafter"/>
</dbReference>
<evidence type="ECO:0000313" key="18">
    <source>
        <dbReference type="EMBL" id="KGO07368.1"/>
    </source>
</evidence>
<dbReference type="Gene3D" id="3.30.420.10">
    <property type="entry name" value="Ribonuclease H-like superfamily/Ribonuclease H"/>
    <property type="match status" value="1"/>
</dbReference>
<evidence type="ECO:0000313" key="19">
    <source>
        <dbReference type="Proteomes" id="UP000030140"/>
    </source>
</evidence>
<dbReference type="EC" id="3.1.26.4" evidence="6 14"/>
<evidence type="ECO:0000256" key="14">
    <source>
        <dbReference type="HAMAP-Rule" id="MF_00052"/>
    </source>
</evidence>
<dbReference type="AlphaFoldDB" id="A0A0A2GXZ6"/>
<dbReference type="HAMAP" id="MF_00052_B">
    <property type="entry name" value="RNase_HII_B"/>
    <property type="match status" value="1"/>
</dbReference>
<evidence type="ECO:0000256" key="8">
    <source>
        <dbReference type="ARBA" id="ARBA00022490"/>
    </source>
</evidence>
<dbReference type="GO" id="GO:0005737">
    <property type="term" value="C:cytoplasm"/>
    <property type="evidence" value="ECO:0007669"/>
    <property type="project" value="UniProtKB-SubCell"/>
</dbReference>
<sequence length="212" mass="24397">MLKLKYHTHLIECGTDEAGRGCLAGPVTAAAVMLPDSFINEILTDSKQLTEKKRDLLKPIIEQQAIAYSFSHVMMEEIDEINILNASITAMHRSIEGMISTLSRKQKKPQHILVDGNRFKPFTGLDHTTVIKGDGKYLPIAAASIIAKTERDLFMDRIHEEYPMYNWKKNKGYPTKEHREAIRTYGITKYHRKSFKLLPEQYSLDFTFKDHK</sequence>
<proteinExistence type="inferred from homology"/>
<keyword evidence="19" id="KW-1185">Reference proteome</keyword>
<dbReference type="Proteomes" id="UP000030140">
    <property type="component" value="Unassembled WGS sequence"/>
</dbReference>
<keyword evidence="11 14" id="KW-0255">Endonuclease</keyword>
<evidence type="ECO:0000256" key="9">
    <source>
        <dbReference type="ARBA" id="ARBA00022722"/>
    </source>
</evidence>
<evidence type="ECO:0000256" key="7">
    <source>
        <dbReference type="ARBA" id="ARBA00019179"/>
    </source>
</evidence>
<evidence type="ECO:0000256" key="12">
    <source>
        <dbReference type="ARBA" id="ARBA00022801"/>
    </source>
</evidence>
<evidence type="ECO:0000256" key="10">
    <source>
        <dbReference type="ARBA" id="ARBA00022723"/>
    </source>
</evidence>
<dbReference type="GO" id="GO:0004523">
    <property type="term" value="F:RNA-DNA hybrid ribonuclease activity"/>
    <property type="evidence" value="ECO:0007669"/>
    <property type="project" value="UniProtKB-UniRule"/>
</dbReference>
<keyword evidence="12 14" id="KW-0378">Hydrolase</keyword>
<organism evidence="18 19">
    <name type="scientific">Dokdonia donghaensis DSW-1</name>
    <dbReference type="NCBI Taxonomy" id="1300343"/>
    <lineage>
        <taxon>Bacteria</taxon>
        <taxon>Pseudomonadati</taxon>
        <taxon>Bacteroidota</taxon>
        <taxon>Flavobacteriia</taxon>
        <taxon>Flavobacteriales</taxon>
        <taxon>Flavobacteriaceae</taxon>
        <taxon>Dokdonia</taxon>
    </lineage>
</organism>
<feature type="binding site" evidence="14 15">
    <location>
        <position position="17"/>
    </location>
    <ligand>
        <name>a divalent metal cation</name>
        <dbReference type="ChEBI" id="CHEBI:60240"/>
    </ligand>
</feature>
<dbReference type="OrthoDB" id="9803420at2"/>
<dbReference type="GO" id="GO:0003723">
    <property type="term" value="F:RNA binding"/>
    <property type="evidence" value="ECO:0007669"/>
    <property type="project" value="UniProtKB-UniRule"/>
</dbReference>
<evidence type="ECO:0000259" key="17">
    <source>
        <dbReference type="PROSITE" id="PS51975"/>
    </source>
</evidence>
<name>A0A0A2GXZ6_9FLAO</name>
<dbReference type="InterPro" id="IPR001352">
    <property type="entry name" value="RNase_HII/HIII"/>
</dbReference>
<dbReference type="EMBL" id="JSAQ01000001">
    <property type="protein sequence ID" value="KGO07368.1"/>
    <property type="molecule type" value="Genomic_DNA"/>
</dbReference>
<dbReference type="KEGG" id="ddo:I597_1142"/>
<dbReference type="InterPro" id="IPR036397">
    <property type="entry name" value="RNaseH_sf"/>
</dbReference>
<dbReference type="RefSeq" id="WP_035327360.1">
    <property type="nucleotide sequence ID" value="NZ_CP015125.1"/>
</dbReference>
<feature type="binding site" evidence="14 15">
    <location>
        <position position="115"/>
    </location>
    <ligand>
        <name>a divalent metal cation</name>
        <dbReference type="ChEBI" id="CHEBI:60240"/>
    </ligand>
</feature>
<protein>
    <recommendedName>
        <fullName evidence="7 14">Ribonuclease HII</fullName>
        <shortName evidence="14">RNase HII</shortName>
        <ecNumber evidence="6 14">3.1.26.4</ecNumber>
    </recommendedName>
</protein>
<dbReference type="InterPro" id="IPR012337">
    <property type="entry name" value="RNaseH-like_sf"/>
</dbReference>
<dbReference type="PANTHER" id="PTHR10954:SF18">
    <property type="entry name" value="RIBONUCLEASE HII"/>
    <property type="match status" value="1"/>
</dbReference>
<dbReference type="Pfam" id="PF01351">
    <property type="entry name" value="RNase_HII"/>
    <property type="match status" value="1"/>
</dbReference>
<gene>
    <name evidence="14" type="primary">rnhB</name>
    <name evidence="18" type="ORF">NV36_11340</name>
</gene>
<dbReference type="InterPro" id="IPR024567">
    <property type="entry name" value="RNase_HII/HIII_dom"/>
</dbReference>
<feature type="binding site" evidence="14 15">
    <location>
        <position position="16"/>
    </location>
    <ligand>
        <name>a divalent metal cation</name>
        <dbReference type="ChEBI" id="CHEBI:60240"/>
    </ligand>
</feature>
<dbReference type="GO" id="GO:0030145">
    <property type="term" value="F:manganese ion binding"/>
    <property type="evidence" value="ECO:0007669"/>
    <property type="project" value="UniProtKB-UniRule"/>
</dbReference>
<keyword evidence="10 14" id="KW-0479">Metal-binding</keyword>
<evidence type="ECO:0000256" key="11">
    <source>
        <dbReference type="ARBA" id="ARBA00022759"/>
    </source>
</evidence>
<evidence type="ECO:0000256" key="2">
    <source>
        <dbReference type="ARBA" id="ARBA00001946"/>
    </source>
</evidence>
<evidence type="ECO:0000256" key="13">
    <source>
        <dbReference type="ARBA" id="ARBA00023211"/>
    </source>
</evidence>
<evidence type="ECO:0000256" key="4">
    <source>
        <dbReference type="ARBA" id="ARBA00004496"/>
    </source>
</evidence>
<comment type="function">
    <text evidence="3 14 16">Endonuclease that specifically degrades the RNA of RNA-DNA hybrids.</text>
</comment>
<evidence type="ECO:0000256" key="16">
    <source>
        <dbReference type="RuleBase" id="RU003515"/>
    </source>
</evidence>
<keyword evidence="13 14" id="KW-0464">Manganese</keyword>
<dbReference type="PROSITE" id="PS51975">
    <property type="entry name" value="RNASE_H_2"/>
    <property type="match status" value="1"/>
</dbReference>
<comment type="catalytic activity">
    <reaction evidence="1 14 15 16">
        <text>Endonucleolytic cleavage to 5'-phosphomonoester.</text>
        <dbReference type="EC" id="3.1.26.4"/>
    </reaction>
</comment>
<dbReference type="CDD" id="cd07182">
    <property type="entry name" value="RNase_HII_bacteria_HII_like"/>
    <property type="match status" value="1"/>
</dbReference>